<dbReference type="InterPro" id="IPR050194">
    <property type="entry name" value="Glycosyltransferase_grp1"/>
</dbReference>
<dbReference type="Pfam" id="PF13439">
    <property type="entry name" value="Glyco_transf_4"/>
    <property type="match status" value="1"/>
</dbReference>
<reference evidence="3 4" key="1">
    <citation type="submission" date="2015-11" db="EMBL/GenBank/DDBJ databases">
        <title>Genome Sequence of Bacillus simplex strain VanAntwerpen2.</title>
        <authorList>
            <person name="Couger M.B."/>
        </authorList>
    </citation>
    <scope>NUCLEOTIDE SEQUENCE [LARGE SCALE GENOMIC DNA]</scope>
    <source>
        <strain evidence="3 4">VanAntwerpen02</strain>
    </source>
</reference>
<dbReference type="RefSeq" id="WP_061140289.1">
    <property type="nucleotide sequence ID" value="NZ_LNNH01000003.1"/>
</dbReference>
<protein>
    <submittedName>
        <fullName evidence="3">Glycosyl transferase</fullName>
    </submittedName>
</protein>
<proteinExistence type="predicted"/>
<dbReference type="SUPFAM" id="SSF53756">
    <property type="entry name" value="UDP-Glycosyltransferase/glycogen phosphorylase"/>
    <property type="match status" value="1"/>
</dbReference>
<name>A0A109N2W5_9BACI</name>
<sequence length="410" mass="46902">MKILLATFWVTPHVGGVWNYMQQLKDKLVTLGHEVDFLSYGENHEYVHIINENRRIDMDELLSEEVLRYMKQHNSPTHPDPIIHYYETRCDFFQLGADYLGLDKYDVIHTQDIFSTVCINRIRAKKTALVATLHGCVAHELRSAYYSSKVPKQSIAKEGRDHFDQLEYDGATSADHTIVANEWMRDVLTDEFNVPKEQLSVFHYGYDTEAFLKRVDEKTEIERPEKKKVLIYTGRLSEFKGVHHLLNALSRLKKSRTDWVCWIAGDGPIETELKNKTKALRLEDDVVFLGRRDDIPYLLSISDIFVLPTLMENQPLSVIEAQISGMAVIASDVGGIPEIIDHGITGVLSPAGDEQMLSTHIEYLLEHDSYRNNLGENALTWGLDHWSPDKAVQNVLGVYEHALSQKGNNH</sequence>
<evidence type="ECO:0000313" key="4">
    <source>
        <dbReference type="Proteomes" id="UP000064189"/>
    </source>
</evidence>
<feature type="domain" description="Glycosyltransferase subfamily 4-like N-terminal" evidence="2">
    <location>
        <begin position="14"/>
        <end position="209"/>
    </location>
</feature>
<gene>
    <name evidence="3" type="ORF">AS888_11930</name>
</gene>
<dbReference type="CDD" id="cd03801">
    <property type="entry name" value="GT4_PimA-like"/>
    <property type="match status" value="1"/>
</dbReference>
<dbReference type="AlphaFoldDB" id="A0A109N2W5"/>
<evidence type="ECO:0000313" key="3">
    <source>
        <dbReference type="EMBL" id="KWW22539.1"/>
    </source>
</evidence>
<evidence type="ECO:0000259" key="2">
    <source>
        <dbReference type="Pfam" id="PF13439"/>
    </source>
</evidence>
<dbReference type="EMBL" id="LNNH01000003">
    <property type="protein sequence ID" value="KWW22539.1"/>
    <property type="molecule type" value="Genomic_DNA"/>
</dbReference>
<dbReference type="Pfam" id="PF00534">
    <property type="entry name" value="Glycos_transf_1"/>
    <property type="match status" value="1"/>
</dbReference>
<dbReference type="PANTHER" id="PTHR45947:SF3">
    <property type="entry name" value="SULFOQUINOVOSYL TRANSFERASE SQD2"/>
    <property type="match status" value="1"/>
</dbReference>
<accession>A0A109N2W5</accession>
<feature type="domain" description="Glycosyl transferase family 1" evidence="1">
    <location>
        <begin position="217"/>
        <end position="378"/>
    </location>
</feature>
<keyword evidence="3" id="KW-0808">Transferase</keyword>
<evidence type="ECO:0000259" key="1">
    <source>
        <dbReference type="Pfam" id="PF00534"/>
    </source>
</evidence>
<dbReference type="GO" id="GO:0016757">
    <property type="term" value="F:glycosyltransferase activity"/>
    <property type="evidence" value="ECO:0007669"/>
    <property type="project" value="InterPro"/>
</dbReference>
<dbReference type="InterPro" id="IPR028098">
    <property type="entry name" value="Glyco_trans_4-like_N"/>
</dbReference>
<organism evidence="3 4">
    <name type="scientific">Peribacillus simplex</name>
    <dbReference type="NCBI Taxonomy" id="1478"/>
    <lineage>
        <taxon>Bacteria</taxon>
        <taxon>Bacillati</taxon>
        <taxon>Bacillota</taxon>
        <taxon>Bacilli</taxon>
        <taxon>Bacillales</taxon>
        <taxon>Bacillaceae</taxon>
        <taxon>Peribacillus</taxon>
    </lineage>
</organism>
<comment type="caution">
    <text evidence="3">The sequence shown here is derived from an EMBL/GenBank/DDBJ whole genome shotgun (WGS) entry which is preliminary data.</text>
</comment>
<dbReference type="PANTHER" id="PTHR45947">
    <property type="entry name" value="SULFOQUINOVOSYL TRANSFERASE SQD2"/>
    <property type="match status" value="1"/>
</dbReference>
<dbReference type="InterPro" id="IPR001296">
    <property type="entry name" value="Glyco_trans_1"/>
</dbReference>
<dbReference type="Gene3D" id="3.40.50.2000">
    <property type="entry name" value="Glycogen Phosphorylase B"/>
    <property type="match status" value="2"/>
</dbReference>
<dbReference type="Proteomes" id="UP000064189">
    <property type="component" value="Unassembled WGS sequence"/>
</dbReference>
<keyword evidence="4" id="KW-1185">Reference proteome</keyword>